<reference evidence="2" key="1">
    <citation type="submission" date="2020-05" db="EMBL/GenBank/DDBJ databases">
        <title>Phylogenomic resolution of chytrid fungi.</title>
        <authorList>
            <person name="Stajich J.E."/>
            <person name="Amses K."/>
            <person name="Simmons R."/>
            <person name="Seto K."/>
            <person name="Myers J."/>
            <person name="Bonds A."/>
            <person name="Quandt C.A."/>
            <person name="Barry K."/>
            <person name="Liu P."/>
            <person name="Grigoriev I."/>
            <person name="Longcore J.E."/>
            <person name="James T.Y."/>
        </authorList>
    </citation>
    <scope>NUCLEOTIDE SEQUENCE</scope>
    <source>
        <strain evidence="2">JEL0379</strain>
    </source>
</reference>
<keyword evidence="3" id="KW-1185">Reference proteome</keyword>
<comment type="caution">
    <text evidence="2">The sequence shown here is derived from an EMBL/GenBank/DDBJ whole genome shotgun (WGS) entry which is preliminary data.</text>
</comment>
<sequence>MPSSPLSAAAAQAQQHSARPLTPPPPATTTAGTVPIYLLPPEYFLSYASDKSTTAITSAPKLPPPPPSYKTVFPSYVAADYDPDATILKRESWAGPNVSYVGAQLTTEELFTILNHLAQNKSARNLYLGGNNSALTDYAMPHLVRALKQNSTLVSLRIDRCSLGDAAGGMLGMILRENKTLQILNVRDNALGATGMQRFADALAPAAAEEATTTPPTTTTAATSCKLKELDLSANAIGDDGAQHLAMALLDGRLPLLETLHLNFDGIGNPGALALAQVVECSRDDGDGQPRPPSPRLRVLYLNENVIGIAGAQRLAAAAARNPHFRRVSLLLNANLTRVRTRSDAALRVKGALSSLFGAATAAAANRKIITH</sequence>
<proteinExistence type="predicted"/>
<feature type="region of interest" description="Disordered" evidence="1">
    <location>
        <begin position="1"/>
        <end position="29"/>
    </location>
</feature>
<feature type="compositionally biased region" description="Low complexity" evidence="1">
    <location>
        <begin position="8"/>
        <end position="20"/>
    </location>
</feature>
<dbReference type="SMART" id="SM00368">
    <property type="entry name" value="LRR_RI"/>
    <property type="match status" value="6"/>
</dbReference>
<dbReference type="Gene3D" id="3.80.10.10">
    <property type="entry name" value="Ribonuclease Inhibitor"/>
    <property type="match status" value="2"/>
</dbReference>
<dbReference type="EMBL" id="JADGJQ010000017">
    <property type="protein sequence ID" value="KAJ3180255.1"/>
    <property type="molecule type" value="Genomic_DNA"/>
</dbReference>
<dbReference type="GO" id="GO:0031267">
    <property type="term" value="F:small GTPase binding"/>
    <property type="evidence" value="ECO:0007669"/>
    <property type="project" value="TreeGrafter"/>
</dbReference>
<dbReference type="PANTHER" id="PTHR24113">
    <property type="entry name" value="RAN GTPASE-ACTIVATING PROTEIN 1"/>
    <property type="match status" value="1"/>
</dbReference>
<organism evidence="2 3">
    <name type="scientific">Geranomyces variabilis</name>
    <dbReference type="NCBI Taxonomy" id="109894"/>
    <lineage>
        <taxon>Eukaryota</taxon>
        <taxon>Fungi</taxon>
        <taxon>Fungi incertae sedis</taxon>
        <taxon>Chytridiomycota</taxon>
        <taxon>Chytridiomycota incertae sedis</taxon>
        <taxon>Chytridiomycetes</taxon>
        <taxon>Spizellomycetales</taxon>
        <taxon>Powellomycetaceae</taxon>
        <taxon>Geranomyces</taxon>
    </lineage>
</organism>
<dbReference type="GO" id="GO:0005096">
    <property type="term" value="F:GTPase activator activity"/>
    <property type="evidence" value="ECO:0007669"/>
    <property type="project" value="InterPro"/>
</dbReference>
<evidence type="ECO:0000313" key="3">
    <source>
        <dbReference type="Proteomes" id="UP001212152"/>
    </source>
</evidence>
<evidence type="ECO:0000313" key="2">
    <source>
        <dbReference type="EMBL" id="KAJ3180255.1"/>
    </source>
</evidence>
<dbReference type="GO" id="GO:0048471">
    <property type="term" value="C:perinuclear region of cytoplasm"/>
    <property type="evidence" value="ECO:0007669"/>
    <property type="project" value="TreeGrafter"/>
</dbReference>
<gene>
    <name evidence="2" type="primary">LRRC34</name>
    <name evidence="2" type="ORF">HDU87_002133</name>
</gene>
<dbReference type="SUPFAM" id="SSF52047">
    <property type="entry name" value="RNI-like"/>
    <property type="match status" value="1"/>
</dbReference>
<name>A0AAD5TRK8_9FUNG</name>
<dbReference type="GO" id="GO:0005829">
    <property type="term" value="C:cytosol"/>
    <property type="evidence" value="ECO:0007669"/>
    <property type="project" value="TreeGrafter"/>
</dbReference>
<dbReference type="Proteomes" id="UP001212152">
    <property type="component" value="Unassembled WGS sequence"/>
</dbReference>
<accession>A0AAD5TRK8</accession>
<dbReference type="InterPro" id="IPR027038">
    <property type="entry name" value="RanGap"/>
</dbReference>
<dbReference type="AlphaFoldDB" id="A0AAD5TRK8"/>
<evidence type="ECO:0000256" key="1">
    <source>
        <dbReference type="SAM" id="MobiDB-lite"/>
    </source>
</evidence>
<dbReference type="InterPro" id="IPR001611">
    <property type="entry name" value="Leu-rich_rpt"/>
</dbReference>
<dbReference type="InterPro" id="IPR032675">
    <property type="entry name" value="LRR_dom_sf"/>
</dbReference>
<dbReference type="PANTHER" id="PTHR24113:SF15">
    <property type="entry name" value="NACHT DOMAIN-CONTAINING PROTEIN"/>
    <property type="match status" value="1"/>
</dbReference>
<protein>
    <submittedName>
        <fullName evidence="2">Leucine-rich repeat-containing protein 34</fullName>
    </submittedName>
</protein>
<dbReference type="GO" id="GO:0005634">
    <property type="term" value="C:nucleus"/>
    <property type="evidence" value="ECO:0007669"/>
    <property type="project" value="TreeGrafter"/>
</dbReference>
<dbReference type="Pfam" id="PF13516">
    <property type="entry name" value="LRR_6"/>
    <property type="match status" value="3"/>
</dbReference>
<dbReference type="GO" id="GO:0006913">
    <property type="term" value="P:nucleocytoplasmic transport"/>
    <property type="evidence" value="ECO:0007669"/>
    <property type="project" value="TreeGrafter"/>
</dbReference>